<evidence type="ECO:0000259" key="2">
    <source>
        <dbReference type="PROSITE" id="PS51194"/>
    </source>
</evidence>
<keyword evidence="3" id="KW-0067">ATP-binding</keyword>
<dbReference type="Gene3D" id="3.40.50.300">
    <property type="entry name" value="P-loop containing nucleotide triphosphate hydrolases"/>
    <property type="match status" value="1"/>
</dbReference>
<dbReference type="InterPro" id="IPR050496">
    <property type="entry name" value="SNF2_RAD54_helicase_repair"/>
</dbReference>
<dbReference type="InterPro" id="IPR038718">
    <property type="entry name" value="SNF2-like_sf"/>
</dbReference>
<keyword evidence="3" id="KW-0378">Hydrolase</keyword>
<dbReference type="PANTHER" id="PTHR45629:SF7">
    <property type="entry name" value="DNA EXCISION REPAIR PROTEIN ERCC-6-RELATED"/>
    <property type="match status" value="1"/>
</dbReference>
<dbReference type="Proteomes" id="UP000002402">
    <property type="component" value="Chromosome"/>
</dbReference>
<evidence type="ECO:0000259" key="1">
    <source>
        <dbReference type="PROSITE" id="PS51192"/>
    </source>
</evidence>
<dbReference type="HOGENOM" id="CLU_301065_0_0_7"/>
<proteinExistence type="predicted"/>
<protein>
    <submittedName>
        <fullName evidence="3">Helicase</fullName>
    </submittedName>
</protein>
<evidence type="ECO:0000313" key="4">
    <source>
        <dbReference type="Proteomes" id="UP000002402"/>
    </source>
</evidence>
<keyword evidence="3" id="KW-0347">Helicase</keyword>
<feature type="domain" description="Helicase ATP-binding" evidence="1">
    <location>
        <begin position="56"/>
        <end position="329"/>
    </location>
</feature>
<dbReference type="EMBL" id="CP000113">
    <property type="protein sequence ID" value="ABF92582.1"/>
    <property type="molecule type" value="Genomic_DNA"/>
</dbReference>
<dbReference type="SMART" id="SM00490">
    <property type="entry name" value="HELICc"/>
    <property type="match status" value="1"/>
</dbReference>
<name>Q1D4G9_MYXXD</name>
<dbReference type="Pfam" id="PF00271">
    <property type="entry name" value="Helicase_C"/>
    <property type="match status" value="1"/>
</dbReference>
<dbReference type="SUPFAM" id="SSF52540">
    <property type="entry name" value="P-loop containing nucleoside triphosphate hydrolases"/>
    <property type="match status" value="2"/>
</dbReference>
<accession>Q1D4G9</accession>
<dbReference type="KEGG" id="mxa:MXAN_4279"/>
<dbReference type="PROSITE" id="PS51192">
    <property type="entry name" value="HELICASE_ATP_BIND_1"/>
    <property type="match status" value="1"/>
</dbReference>
<feature type="domain" description="Helicase C-terminal" evidence="2">
    <location>
        <begin position="767"/>
        <end position="948"/>
    </location>
</feature>
<evidence type="ECO:0000313" key="3">
    <source>
        <dbReference type="EMBL" id="ABF92582.1"/>
    </source>
</evidence>
<keyword evidence="4" id="KW-1185">Reference proteome</keyword>
<dbReference type="InterPro" id="IPR027417">
    <property type="entry name" value="P-loop_NTPase"/>
</dbReference>
<dbReference type="InterPro" id="IPR014001">
    <property type="entry name" value="Helicase_ATP-bd"/>
</dbReference>
<keyword evidence="3" id="KW-0547">Nucleotide-binding</keyword>
<reference evidence="3 4" key="1">
    <citation type="journal article" date="2006" name="Proc. Natl. Acad. Sci. U.S.A.">
        <title>Evolution of sensory complexity recorded in a myxobacterial genome.</title>
        <authorList>
            <person name="Goldman B.S."/>
            <person name="Nierman W.C."/>
            <person name="Kaiser D."/>
            <person name="Slater S.C."/>
            <person name="Durkin A.S."/>
            <person name="Eisen J.A."/>
            <person name="Ronning C.M."/>
            <person name="Barbazuk W.B."/>
            <person name="Blanchard M."/>
            <person name="Field C."/>
            <person name="Halling C."/>
            <person name="Hinkle G."/>
            <person name="Iartchuk O."/>
            <person name="Kim H.S."/>
            <person name="Mackenzie C."/>
            <person name="Madupu R."/>
            <person name="Miller N."/>
            <person name="Shvartsbeyn A."/>
            <person name="Sullivan S.A."/>
            <person name="Vaudin M."/>
            <person name="Wiegand R."/>
            <person name="Kaplan H.B."/>
        </authorList>
    </citation>
    <scope>NUCLEOTIDE SEQUENCE [LARGE SCALE GENOMIC DNA]</scope>
    <source>
        <strain evidence="4">DK1622</strain>
    </source>
</reference>
<dbReference type="InterPro" id="IPR001650">
    <property type="entry name" value="Helicase_C-like"/>
</dbReference>
<dbReference type="PROSITE" id="PS51194">
    <property type="entry name" value="HELICASE_CTER"/>
    <property type="match status" value="1"/>
</dbReference>
<sequence>MPGGWTVSFVSTGLRAPMERRERTWLRSFLHLDARADSTVPLRDIERQEDTVLRALELFDDQPGVVLADEVGMGKTYEALGVLAARLHVLPDARALILTPGPDLNTKWSKELRAFCDTSRPMYRGFAGQSKTASTLAELVAATRETRITIAPVNIFAGSRSLADQAWLLSLWADAQGLAGNQVAAIFRRYREGAVARVDVEQQAFLDTFEWSVIRPHVREALKRHKQRAGEGSLDALWKSEEYDGFANQRWVDDALMDLRFRLVGQLIPDFDLLIVDEAHKLKNVDSVRATGVRTVFEGRFDKALFLTATPFQLSVDELKQVLSLFALARSAPADLMEQAQRLLDDVGDYKQAYNELERVWSQADEAVVSDFGALFARDPQLVEEPADASLRAVVLCARRLLSLKTERIEPGFRRWMIRSLREDKRVYRRSHRPRLRAQGGAGVPFMLYERFIAELFRGKSRTHKAAVQINMVSSYGAAREGALLSSERQALPDGDAEAYRGLLRSVVGELRVEQGGHPKVDHVVRDALEAVARDEKTLIFCARIETLRELKRRIEAEWEHHLLERWRKVFPAASHGDIFEHELDGKRVDGHHSRLRDRFGRAQDALYLALRERYTGTLLEGVVVEGAHLELVIERANGLLRQQRVSKTQAERMDWSLVKRCVEQAVALFVRDGVLAGDVDPEVLRRLTDARFVALGFDLVADDVEDSAEGDRTPSWTIDAGDAALVLRREHLWSYLKGALFEVPPELRVRTVERLASYLVARNVPFLPELLAFAKEQGVDVEAVESRALSSVVDRFWTTPRGRPWFELLKRFLIYAGKLDEERRREVLDDAVRAGALVRHTVEGESRERLREAFNTPLYPMVLVANEVMQEGLDLHHHCRRVVHHDLAWNPAQLEQRVGRVDRLGSLVQRLRARQPDTTLDVHLPLIANTIDERLERTVRLRERWLEFLLGAAPRIEEYGLADDPLKPLPDAFAQALRVELGPVAKARLPDG</sequence>
<dbReference type="PANTHER" id="PTHR45629">
    <property type="entry name" value="SNF2/RAD54 FAMILY MEMBER"/>
    <property type="match status" value="1"/>
</dbReference>
<dbReference type="AlphaFoldDB" id="Q1D4G9"/>
<dbReference type="EnsemblBacteria" id="ABF92582">
    <property type="protein sequence ID" value="ABF92582"/>
    <property type="gene ID" value="MXAN_4279"/>
</dbReference>
<dbReference type="Gene3D" id="3.40.50.10810">
    <property type="entry name" value="Tandem AAA-ATPase domain"/>
    <property type="match status" value="2"/>
</dbReference>
<gene>
    <name evidence="3" type="ordered locus">MXAN_4279</name>
</gene>
<dbReference type="eggNOG" id="COG0553">
    <property type="taxonomic scope" value="Bacteria"/>
</dbReference>
<dbReference type="GO" id="GO:0004386">
    <property type="term" value="F:helicase activity"/>
    <property type="evidence" value="ECO:0007669"/>
    <property type="project" value="UniProtKB-KW"/>
</dbReference>
<organism evidence="3 4">
    <name type="scientific">Myxococcus xanthus (strain DK1622)</name>
    <dbReference type="NCBI Taxonomy" id="246197"/>
    <lineage>
        <taxon>Bacteria</taxon>
        <taxon>Pseudomonadati</taxon>
        <taxon>Myxococcota</taxon>
        <taxon>Myxococcia</taxon>
        <taxon>Myxococcales</taxon>
        <taxon>Cystobacterineae</taxon>
        <taxon>Myxococcaceae</taxon>
        <taxon>Myxococcus</taxon>
    </lineage>
</organism>
<dbReference type="SMART" id="SM00487">
    <property type="entry name" value="DEXDc"/>
    <property type="match status" value="1"/>
</dbReference>
<dbReference type="STRING" id="246197.MXAN_4279"/>